<feature type="region of interest" description="Disordered" evidence="9">
    <location>
        <begin position="1688"/>
        <end position="1784"/>
    </location>
</feature>
<dbReference type="SMART" id="SM00490">
    <property type="entry name" value="HELICc"/>
    <property type="match status" value="1"/>
</dbReference>
<dbReference type="InterPro" id="IPR001650">
    <property type="entry name" value="Helicase_C-like"/>
</dbReference>
<evidence type="ECO:0000256" key="3">
    <source>
        <dbReference type="ARBA" id="ARBA00022741"/>
    </source>
</evidence>
<feature type="compositionally biased region" description="Basic and acidic residues" evidence="9">
    <location>
        <begin position="1652"/>
        <end position="1675"/>
    </location>
</feature>
<feature type="region of interest" description="Disordered" evidence="9">
    <location>
        <begin position="483"/>
        <end position="597"/>
    </location>
</feature>
<dbReference type="InterPro" id="IPR027417">
    <property type="entry name" value="P-loop_NTPase"/>
</dbReference>
<evidence type="ECO:0000313" key="13">
    <source>
        <dbReference type="Proteomes" id="UP001153954"/>
    </source>
</evidence>
<dbReference type="GO" id="GO:0016887">
    <property type="term" value="F:ATP hydrolysis activity"/>
    <property type="evidence" value="ECO:0007669"/>
    <property type="project" value="InterPro"/>
</dbReference>
<evidence type="ECO:0000256" key="7">
    <source>
        <dbReference type="ARBA" id="ARBA00023125"/>
    </source>
</evidence>
<name>A0AAU9TU13_EUPED</name>
<keyword evidence="4" id="KW-0378">Hydrolase</keyword>
<dbReference type="GO" id="GO:0003677">
    <property type="term" value="F:DNA binding"/>
    <property type="evidence" value="ECO:0007669"/>
    <property type="project" value="UniProtKB-KW"/>
</dbReference>
<proteinExistence type="inferred from homology"/>
<gene>
    <name evidence="12" type="ORF">EEDITHA_LOCUS5405</name>
</gene>
<dbReference type="Proteomes" id="UP001153954">
    <property type="component" value="Unassembled WGS sequence"/>
</dbReference>
<feature type="compositionally biased region" description="Polar residues" evidence="9">
    <location>
        <begin position="1706"/>
        <end position="1718"/>
    </location>
</feature>
<feature type="region of interest" description="Disordered" evidence="9">
    <location>
        <begin position="1369"/>
        <end position="1405"/>
    </location>
</feature>
<dbReference type="InterPro" id="IPR038718">
    <property type="entry name" value="SNF2-like_sf"/>
</dbReference>
<feature type="region of interest" description="Disordered" evidence="9">
    <location>
        <begin position="334"/>
        <end position="375"/>
    </location>
</feature>
<feature type="region of interest" description="Disordered" evidence="9">
    <location>
        <begin position="1650"/>
        <end position="1675"/>
    </location>
</feature>
<dbReference type="EMBL" id="CAKOGL010000008">
    <property type="protein sequence ID" value="CAH2089342.1"/>
    <property type="molecule type" value="Genomic_DNA"/>
</dbReference>
<reference evidence="12" key="1">
    <citation type="submission" date="2022-03" db="EMBL/GenBank/DDBJ databases">
        <authorList>
            <person name="Tunstrom K."/>
        </authorList>
    </citation>
    <scope>NUCLEOTIDE SEQUENCE</scope>
</reference>
<evidence type="ECO:0000256" key="5">
    <source>
        <dbReference type="ARBA" id="ARBA00022806"/>
    </source>
</evidence>
<evidence type="ECO:0000259" key="10">
    <source>
        <dbReference type="PROSITE" id="PS51192"/>
    </source>
</evidence>
<feature type="region of interest" description="Disordered" evidence="9">
    <location>
        <begin position="1505"/>
        <end position="1529"/>
    </location>
</feature>
<keyword evidence="13" id="KW-1185">Reference proteome</keyword>
<feature type="compositionally biased region" description="Polar residues" evidence="9">
    <location>
        <begin position="1505"/>
        <end position="1522"/>
    </location>
</feature>
<evidence type="ECO:0000256" key="8">
    <source>
        <dbReference type="ARBA" id="ARBA00023242"/>
    </source>
</evidence>
<dbReference type="PANTHER" id="PTHR45797:SF3">
    <property type="entry name" value="TRANSCRIPTIONAL REGULATOR ATRX HOMOLOG"/>
    <property type="match status" value="1"/>
</dbReference>
<feature type="compositionally biased region" description="Basic and acidic residues" evidence="9">
    <location>
        <begin position="363"/>
        <end position="375"/>
    </location>
</feature>
<feature type="region of interest" description="Disordered" evidence="9">
    <location>
        <begin position="1835"/>
        <end position="1866"/>
    </location>
</feature>
<dbReference type="PROSITE" id="PS51194">
    <property type="entry name" value="HELICASE_CTER"/>
    <property type="match status" value="1"/>
</dbReference>
<dbReference type="GO" id="GO:0004386">
    <property type="term" value="F:helicase activity"/>
    <property type="evidence" value="ECO:0007669"/>
    <property type="project" value="UniProtKB-KW"/>
</dbReference>
<comment type="similarity">
    <text evidence="2">Belongs to the SNF2/RAD54 helicase family.</text>
</comment>
<keyword evidence="5" id="KW-0347">Helicase</keyword>
<feature type="domain" description="Helicase ATP-binding" evidence="10">
    <location>
        <begin position="2058"/>
        <end position="2246"/>
    </location>
</feature>
<feature type="region of interest" description="Disordered" evidence="9">
    <location>
        <begin position="279"/>
        <end position="300"/>
    </location>
</feature>
<evidence type="ECO:0008006" key="14">
    <source>
        <dbReference type="Google" id="ProtNLM"/>
    </source>
</evidence>
<feature type="compositionally biased region" description="Basic residues" evidence="9">
    <location>
        <begin position="1381"/>
        <end position="1398"/>
    </location>
</feature>
<dbReference type="InterPro" id="IPR000330">
    <property type="entry name" value="SNF2_N"/>
</dbReference>
<evidence type="ECO:0000256" key="4">
    <source>
        <dbReference type="ARBA" id="ARBA00022801"/>
    </source>
</evidence>
<organism evidence="12 13">
    <name type="scientific">Euphydryas editha</name>
    <name type="common">Edith's checkerspot</name>
    <dbReference type="NCBI Taxonomy" id="104508"/>
    <lineage>
        <taxon>Eukaryota</taxon>
        <taxon>Metazoa</taxon>
        <taxon>Ecdysozoa</taxon>
        <taxon>Arthropoda</taxon>
        <taxon>Hexapoda</taxon>
        <taxon>Insecta</taxon>
        <taxon>Pterygota</taxon>
        <taxon>Neoptera</taxon>
        <taxon>Endopterygota</taxon>
        <taxon>Lepidoptera</taxon>
        <taxon>Glossata</taxon>
        <taxon>Ditrysia</taxon>
        <taxon>Papilionoidea</taxon>
        <taxon>Nymphalidae</taxon>
        <taxon>Nymphalinae</taxon>
        <taxon>Euphydryas</taxon>
    </lineage>
</organism>
<dbReference type="InterPro" id="IPR044574">
    <property type="entry name" value="ARIP4-like"/>
</dbReference>
<dbReference type="CDD" id="cd18793">
    <property type="entry name" value="SF2_C_SNF"/>
    <property type="match status" value="1"/>
</dbReference>
<feature type="region of interest" description="Disordered" evidence="9">
    <location>
        <begin position="104"/>
        <end position="140"/>
    </location>
</feature>
<dbReference type="Pfam" id="PF00271">
    <property type="entry name" value="Helicase_C"/>
    <property type="match status" value="1"/>
</dbReference>
<comment type="caution">
    <text evidence="12">The sequence shown here is derived from an EMBL/GenBank/DDBJ whole genome shotgun (WGS) entry which is preliminary data.</text>
</comment>
<evidence type="ECO:0000256" key="2">
    <source>
        <dbReference type="ARBA" id="ARBA00007025"/>
    </source>
</evidence>
<dbReference type="Gene3D" id="3.40.50.300">
    <property type="entry name" value="P-loop containing nucleotide triphosphate hydrolases"/>
    <property type="match status" value="1"/>
</dbReference>
<accession>A0AAU9TU13</accession>
<dbReference type="InterPro" id="IPR014001">
    <property type="entry name" value="Helicase_ATP-bd"/>
</dbReference>
<evidence type="ECO:0000256" key="6">
    <source>
        <dbReference type="ARBA" id="ARBA00022840"/>
    </source>
</evidence>
<dbReference type="PANTHER" id="PTHR45797">
    <property type="entry name" value="RAD54-LIKE"/>
    <property type="match status" value="1"/>
</dbReference>
<feature type="compositionally biased region" description="Basic and acidic residues" evidence="9">
    <location>
        <begin position="1732"/>
        <end position="1778"/>
    </location>
</feature>
<feature type="compositionally biased region" description="Basic and acidic residues" evidence="9">
    <location>
        <begin position="1849"/>
        <end position="1866"/>
    </location>
</feature>
<comment type="subcellular location">
    <subcellularLocation>
        <location evidence="1">Nucleus</location>
    </subcellularLocation>
</comment>
<dbReference type="InterPro" id="IPR049730">
    <property type="entry name" value="SNF2/RAD54-like_C"/>
</dbReference>
<evidence type="ECO:0000259" key="11">
    <source>
        <dbReference type="PROSITE" id="PS51194"/>
    </source>
</evidence>
<evidence type="ECO:0000256" key="1">
    <source>
        <dbReference type="ARBA" id="ARBA00004123"/>
    </source>
</evidence>
<feature type="compositionally biased region" description="Acidic residues" evidence="9">
    <location>
        <begin position="539"/>
        <end position="549"/>
    </location>
</feature>
<sequence length="2558" mass="294396">MSEIIDLESNNLCTTEDAFEKFQAVSMYEEDEFITLSDIVSPPQPSNNISEILSEVTGHENSVSLQDSGQSVKPSTFLHEKKIENIPESNTTVQSNIKTYTLKKRGRKKKNELGKNSNQNKSIEPEQIEKSTPVMSVNASPTLQTSINSDLNYDMVIGEDSTPLLSTNVEKVITKETKNSKRKSCDYITLDVKEDTNNKSISKKGRPRKNKNSVDVLNTLSLARDENKKNYQKGKKRKLILPGTTEPLISNETNLNLNKNDGSNKFSLKKDKKKLLKDISTSPEPEKAEHSHSDLELKDDLNEEDIPLVALSNKSKIDETHINNFELETNIDQKSLNDSSLPPIKETNLLTEKSPKKRGRPKKNNDNETSDIKVNLDSKELEQDISKDEIDDISLSELKSEQVKSDSTPNIETVQPKDSEIMQESEETLPNDAMCKRNLKKPTMSDFEYNIDSIIKQDKKLETDCGDHADSLIKESSRPVRRRVKINFDYDEGSDEDPYANIELSEDEAPRRTKSGRYLSDDEYIPGKYIPGNKRGQSDESDSDIEEDFEKSSKIKKKRRRRLDSGLLTKSPKKRSRKSNGEKINSQEENSVEQDAIDGDVDVEVCLNPTVIKSNENSSQKKLKEDHKKNAWGESNEFENFLAKIVQGTDIKIKKTNPIDNEKAPLQIPVLEPTEVNKKIEMFTQTTNVVTKPVAVQTNTMYEIPMKNQVALTAEQSEKACEFLTGIVKTTSELGQLMTQKSEDFIEKKINTKHVTDTFKMDYCVKKSFLLFKLAKHNLVQMEEDLSKHYEEFLKANDLLKHREEQKIIASTSKTHSGDSDCEIVEEPVKEPNKEKRKPAFNPKTVFLNKELSIKIAKKPAEKPKPKEKLNIKGRHTVWINDSIMVKKVKPTQSFLAQDSRNKKPPDTFITLEMVSDFFKMYDRQKALQICAPYIRNEWFHYKNYICCYFFENQIDFYESSQISHNEQIVIDSSETEPTDLNDNKLTSEFKIKCPHSLSFICMQVLEKFLCLDNSIFAKTDQDLNLEKVRHANNHENINENIQSQNIKLFTVCSLKSNCFNTIKQLIYGPNFSEIESEHKVKTLVQICIDFIVSSTKDYRNLYINDKDILPQNTLLNLSVLSINKTMALLNAHYEYDAIQEDIEEPLNFTIDNVNTISEEVFLENNCHNDPQDFLQTESYVGNDECEFSDEDRTNYHDEYREDDDNWVSQVQMQELRSCIDTSITKVSENVQQTEIRDCLLNIKIEPLEEESIADSSTVKIERLDVEETNLTSLDVITKQENMTCTSNKEPIQRKNSNSYDVDAFEAFVSSNKMILSMCSDENKEVFTQTTSRVHRQYEPDLDDDIESYNDIMNLLVPQNDEVAKVRLMESSSDEGGNKVKEKKKVDKRKIKSKKAKKDHIQPQPMKEKPVLKNDVAILTRRMREKIRQEEKKNQSSDSEEDMALNLRRHKGNKDKNKKIQPCKDTSVEKEIQCNDVDSTEKIDETELEKFETKENKIGKDDTISTLNKESQDNPSFNNNETELVPGVNEPEPSLIKLNEPVEHIECQPTVSLLQNNFEATISDLDNDPSTSEILNKDETSVYVDRHGWKCYPIDSKDIKIYQYAYVSLDKLPESFVETYFRYQDVTDKTQDDAEVDKLTNLNTLHRMVHSQTKDKSCGNVKESKQNSIKPVDKNIENESLRTLVKEEPCDELCPSEDERDDFEDNFTTPLPEQSSDNCLAKDSLMNDDSDSEKVEDDKDSEKVEDDKDSEKVEDDKDSEKVENDKESNVETKEDGKAIYKTRSGRVIKSKDKDKLKTEDLMLTADKMMKKELSLLHAPVEIKEEFEDKKDVTIRPTKYTHKSGTKSQINKEKKEEDDSSSEEEKQWFTTKEKLLKRLQKKQEIPNIDDAKRAKIVSEFIEKRGDNIEIRHRNRPRRRSKKKLLERRKQLQILNRELFGDDSAHTGIKYSQAPVSKGRRNIRKVIDKKSLRRKTVLANMEEFERKQRLSQRQAQLREVLGCEEGVNVVVINDELCLEYDFEELRPAVSVHPFFTKVMKAHQYEGVKFMWDACFESVSAVASGPGGGCILAHCMGLGKTLQVLALLHTVLTHPKVNMRRVLVCCPLSTVLNWVDEINKWIGPVTDKIKVFELSKLKKTYQRAHQLMDWYNGGGILIIGYELFRSLTTLDPMLDNVRPTNVTKIRTALLNPGPDIIICDEGHLLKNDCSVLAVAMSRVVTKRRIVLTGTPMQNNLREYYCMVNFVKPNLLGTYSEYSNRFENPIMNGQHRDSREEDIKLMKARTHILHKVLEGCLQRQEASVLYPYLPKKHEYTVFISLTQCQRELYNHYLLNCTKETKQSILKDFHVLQKIWTHPQVLHNFLTRARVDEKDAKIKVEKLEDDLAREDLGASEDVKPGTADTWWLPHVADDALHDLRASNKFLIIFLLLDECVALGDKVLIFSTSLFTMDALEFFLRARGWALGTEYYRLDGSVPAEVRQKWCREFNAPSNTTTKLFLISTRAGCLGLNMTAANRVIILDTSWNPAHDIQSIFRVYRFGQKKDCYIYRLVAMVSSIRFTV</sequence>
<protein>
    <recommendedName>
        <fullName evidence="14">Tantalus-like domain-containing protein</fullName>
    </recommendedName>
</protein>
<feature type="compositionally biased region" description="Basic and acidic residues" evidence="9">
    <location>
        <begin position="284"/>
        <end position="300"/>
    </location>
</feature>
<dbReference type="Gene3D" id="3.40.50.10810">
    <property type="entry name" value="Tandem AAA-ATPase domain"/>
    <property type="match status" value="1"/>
</dbReference>
<feature type="compositionally biased region" description="Acidic residues" evidence="9">
    <location>
        <begin position="1689"/>
        <end position="1705"/>
    </location>
</feature>
<dbReference type="SUPFAM" id="SSF52540">
    <property type="entry name" value="P-loop containing nucleoside triphosphate hydrolases"/>
    <property type="match status" value="2"/>
</dbReference>
<dbReference type="PROSITE" id="PS51192">
    <property type="entry name" value="HELICASE_ATP_BIND_1"/>
    <property type="match status" value="1"/>
</dbReference>
<evidence type="ECO:0000313" key="12">
    <source>
        <dbReference type="EMBL" id="CAH2089342.1"/>
    </source>
</evidence>
<evidence type="ECO:0000256" key="9">
    <source>
        <dbReference type="SAM" id="MobiDB-lite"/>
    </source>
</evidence>
<keyword evidence="7" id="KW-0238">DNA-binding</keyword>
<feature type="compositionally biased region" description="Acidic residues" evidence="9">
    <location>
        <begin position="489"/>
        <end position="498"/>
    </location>
</feature>
<dbReference type="SMART" id="SM00487">
    <property type="entry name" value="DEXDc"/>
    <property type="match status" value="1"/>
</dbReference>
<dbReference type="GO" id="GO:0005634">
    <property type="term" value="C:nucleus"/>
    <property type="evidence" value="ECO:0007669"/>
    <property type="project" value="UniProtKB-SubCell"/>
</dbReference>
<keyword evidence="6" id="KW-0067">ATP-binding</keyword>
<keyword evidence="3" id="KW-0547">Nucleotide-binding</keyword>
<keyword evidence="8" id="KW-0539">Nucleus</keyword>
<dbReference type="Pfam" id="PF00176">
    <property type="entry name" value="SNF2-rel_dom"/>
    <property type="match status" value="1"/>
</dbReference>
<feature type="domain" description="Helicase C-terminal" evidence="11">
    <location>
        <begin position="2425"/>
        <end position="2558"/>
    </location>
</feature>
<dbReference type="GO" id="GO:0005524">
    <property type="term" value="F:ATP binding"/>
    <property type="evidence" value="ECO:0007669"/>
    <property type="project" value="UniProtKB-KW"/>
</dbReference>